<reference evidence="1" key="1">
    <citation type="journal article" date="2015" name="Nature">
        <title>Complex archaea that bridge the gap between prokaryotes and eukaryotes.</title>
        <authorList>
            <person name="Spang A."/>
            <person name="Saw J.H."/>
            <person name="Jorgensen S.L."/>
            <person name="Zaremba-Niedzwiedzka K."/>
            <person name="Martijn J."/>
            <person name="Lind A.E."/>
            <person name="van Eijk R."/>
            <person name="Schleper C."/>
            <person name="Guy L."/>
            <person name="Ettema T.J."/>
        </authorList>
    </citation>
    <scope>NUCLEOTIDE SEQUENCE</scope>
</reference>
<accession>A0A0F9V2M0</accession>
<name>A0A0F9V2M0_9ZZZZ</name>
<dbReference type="AlphaFoldDB" id="A0A0F9V2M0"/>
<proteinExistence type="predicted"/>
<dbReference type="EMBL" id="LAZR01000704">
    <property type="protein sequence ID" value="KKN60133.1"/>
    <property type="molecule type" value="Genomic_DNA"/>
</dbReference>
<evidence type="ECO:0000313" key="1">
    <source>
        <dbReference type="EMBL" id="KKN60133.1"/>
    </source>
</evidence>
<comment type="caution">
    <text evidence="1">The sequence shown here is derived from an EMBL/GenBank/DDBJ whole genome shotgun (WGS) entry which is preliminary data.</text>
</comment>
<sequence>MNNISEINFNDPRSIKDFIRSWMETSTTDELVKRTGLGKGKLSTIGMKMRKFGVNLPRRRQPMFNLTPEEVSELNEYIKGMELKSARHKLEYKK</sequence>
<protein>
    <submittedName>
        <fullName evidence="1">Uncharacterized protein</fullName>
    </submittedName>
</protein>
<gene>
    <name evidence="1" type="ORF">LCGC14_0535110</name>
</gene>
<organism evidence="1">
    <name type="scientific">marine sediment metagenome</name>
    <dbReference type="NCBI Taxonomy" id="412755"/>
    <lineage>
        <taxon>unclassified sequences</taxon>
        <taxon>metagenomes</taxon>
        <taxon>ecological metagenomes</taxon>
    </lineage>
</organism>